<evidence type="ECO:0000313" key="1">
    <source>
        <dbReference type="EMBL" id="WRL64524.1"/>
    </source>
</evidence>
<dbReference type="Gene3D" id="1.10.150.290">
    <property type="entry name" value="S-adenosyl-L-methionine-dependent methyltransferases"/>
    <property type="match status" value="1"/>
</dbReference>
<proteinExistence type="predicted"/>
<protein>
    <recommendedName>
        <fullName evidence="3">Trans-aconitate 2-methyltransferase</fullName>
    </recommendedName>
</protein>
<sequence length="67" mass="7166">MLSGPDPVLGWVGGTVLRPVLALLRDDDAARFTAEYAAALRAAYPPRPDGTTVLPFRRVFAVGTRPS</sequence>
<dbReference type="Gene3D" id="3.40.50.150">
    <property type="entry name" value="Vaccinia Virus protein VP39"/>
    <property type="match status" value="1"/>
</dbReference>
<keyword evidence="2" id="KW-1185">Reference proteome</keyword>
<dbReference type="InterPro" id="IPR029063">
    <property type="entry name" value="SAM-dependent_MTases_sf"/>
</dbReference>
<dbReference type="Proteomes" id="UP001324287">
    <property type="component" value="Chromosome"/>
</dbReference>
<accession>A0ABZ1B131</accession>
<organism evidence="1 2">
    <name type="scientific">Blastococcus brunescens</name>
    <dbReference type="NCBI Taxonomy" id="1564165"/>
    <lineage>
        <taxon>Bacteria</taxon>
        <taxon>Bacillati</taxon>
        <taxon>Actinomycetota</taxon>
        <taxon>Actinomycetes</taxon>
        <taxon>Geodermatophilales</taxon>
        <taxon>Geodermatophilaceae</taxon>
        <taxon>Blastococcus</taxon>
    </lineage>
</organism>
<name>A0ABZ1B131_9ACTN</name>
<dbReference type="RefSeq" id="WP_324275851.1">
    <property type="nucleotide sequence ID" value="NZ_CP141261.1"/>
</dbReference>
<evidence type="ECO:0008006" key="3">
    <source>
        <dbReference type="Google" id="ProtNLM"/>
    </source>
</evidence>
<gene>
    <name evidence="1" type="ORF">U6N30_01450</name>
</gene>
<reference evidence="1 2" key="1">
    <citation type="submission" date="2023-12" db="EMBL/GenBank/DDBJ databases">
        <title>Blastococcus brunescens sp. nov., an actonobacterium isolated from sandstone collected in sahara desert.</title>
        <authorList>
            <person name="Gtari M."/>
            <person name="Ghodhbane F."/>
        </authorList>
    </citation>
    <scope>NUCLEOTIDE SEQUENCE [LARGE SCALE GENOMIC DNA]</scope>
    <source>
        <strain evidence="1 2">BMG 8361</strain>
    </source>
</reference>
<dbReference type="EMBL" id="CP141261">
    <property type="protein sequence ID" value="WRL64524.1"/>
    <property type="molecule type" value="Genomic_DNA"/>
</dbReference>
<evidence type="ECO:0000313" key="2">
    <source>
        <dbReference type="Proteomes" id="UP001324287"/>
    </source>
</evidence>
<dbReference type="InterPro" id="IPR023149">
    <property type="entry name" value="Trans_acon_MeTrfase_C"/>
</dbReference>